<keyword evidence="4" id="KW-1185">Reference proteome</keyword>
<dbReference type="RefSeq" id="WP_219201488.1">
    <property type="nucleotide sequence ID" value="NZ_JAHWQX010000002.1"/>
</dbReference>
<sequence length="206" mass="21752">MRWIQDFREGPIAAGSGALHASGRRLSVACLAAACLAAALIALPALPAMAQSSSTSMPGLAISNDQPIQIESDKLEIKEAEKKAVFTGNVKVSQGDTLLQSGAMTVFYKGGTGGAMSSGGADIDRIEVSDKVLLKTETQTASADRGHFDMAREIAVLEGEKVVLTQGDNIFIGCRMTVNMRSSEARLESCGGRVRIQLDPKSRPQQ</sequence>
<dbReference type="InterPro" id="IPR005653">
    <property type="entry name" value="OstA-like_N"/>
</dbReference>
<dbReference type="PANTHER" id="PTHR36504:SF1">
    <property type="entry name" value="LIPOPOLYSACCHARIDE EXPORT SYSTEM PROTEIN LPTA"/>
    <property type="match status" value="1"/>
</dbReference>
<dbReference type="InterPro" id="IPR052037">
    <property type="entry name" value="LPS_export_LptA"/>
</dbReference>
<dbReference type="PANTHER" id="PTHR36504">
    <property type="entry name" value="LIPOPOLYSACCHARIDE EXPORT SYSTEM PROTEIN LPTA"/>
    <property type="match status" value="1"/>
</dbReference>
<evidence type="ECO:0000313" key="3">
    <source>
        <dbReference type="EMBL" id="MBW3097592.1"/>
    </source>
</evidence>
<dbReference type="Proteomes" id="UP001430804">
    <property type="component" value="Unassembled WGS sequence"/>
</dbReference>
<feature type="domain" description="Organic solvent tolerance-like N-terminal" evidence="2">
    <location>
        <begin position="69"/>
        <end position="182"/>
    </location>
</feature>
<keyword evidence="1" id="KW-0732">Signal</keyword>
<gene>
    <name evidence="3" type="ORF">KY465_09900</name>
</gene>
<dbReference type="EMBL" id="JAHWQX010000002">
    <property type="protein sequence ID" value="MBW3097592.1"/>
    <property type="molecule type" value="Genomic_DNA"/>
</dbReference>
<evidence type="ECO:0000313" key="4">
    <source>
        <dbReference type="Proteomes" id="UP001430804"/>
    </source>
</evidence>
<name>A0ABS6WNQ4_9HYPH</name>
<reference evidence="3" key="1">
    <citation type="submission" date="2021-07" db="EMBL/GenBank/DDBJ databases">
        <title>Pseudohoeflea marina sp. nov. a polyhydroxyalcanoate-producing bacterium.</title>
        <authorList>
            <person name="Zheng W."/>
            <person name="Yu S."/>
            <person name="Huang Y."/>
        </authorList>
    </citation>
    <scope>NUCLEOTIDE SEQUENCE</scope>
    <source>
        <strain evidence="3">DP4N28-3</strain>
    </source>
</reference>
<evidence type="ECO:0000256" key="1">
    <source>
        <dbReference type="ARBA" id="ARBA00022729"/>
    </source>
</evidence>
<comment type="caution">
    <text evidence="3">The sequence shown here is derived from an EMBL/GenBank/DDBJ whole genome shotgun (WGS) entry which is preliminary data.</text>
</comment>
<accession>A0ABS6WNQ4</accession>
<organism evidence="3 4">
    <name type="scientific">Pseudohoeflea coraliihabitans</name>
    <dbReference type="NCBI Taxonomy" id="2860393"/>
    <lineage>
        <taxon>Bacteria</taxon>
        <taxon>Pseudomonadati</taxon>
        <taxon>Pseudomonadota</taxon>
        <taxon>Alphaproteobacteria</taxon>
        <taxon>Hyphomicrobiales</taxon>
        <taxon>Rhizobiaceae</taxon>
        <taxon>Pseudohoeflea</taxon>
    </lineage>
</organism>
<evidence type="ECO:0000259" key="2">
    <source>
        <dbReference type="Pfam" id="PF03968"/>
    </source>
</evidence>
<proteinExistence type="predicted"/>
<protein>
    <submittedName>
        <fullName evidence="3">LptA/OstA family protein</fullName>
    </submittedName>
</protein>
<dbReference type="Pfam" id="PF03968">
    <property type="entry name" value="LptD_N"/>
    <property type="match status" value="1"/>
</dbReference>